<keyword evidence="5" id="KW-1185">Reference proteome</keyword>
<dbReference type="SUPFAM" id="SSF158499">
    <property type="entry name" value="DnaD domain-like"/>
    <property type="match status" value="1"/>
</dbReference>
<accession>A0ABT1Y8D0</accession>
<protein>
    <submittedName>
        <fullName evidence="4">DnaD domain protein</fullName>
    </submittedName>
</protein>
<dbReference type="Gene3D" id="1.10.10.630">
    <property type="entry name" value="DnaD domain-like"/>
    <property type="match status" value="1"/>
</dbReference>
<dbReference type="RefSeq" id="WP_257913826.1">
    <property type="nucleotide sequence ID" value="NZ_JANPWE010000006.1"/>
</dbReference>
<dbReference type="PANTHER" id="PTHR37293">
    <property type="entry name" value="PHAGE REPLICATION PROTEIN-RELATED"/>
    <property type="match status" value="1"/>
</dbReference>
<sequence>MIENKWEKRCFFSVHAESTHVPNLILKNYRDLDLTEKELVFIIQLIMIGNYGTLSVKEIARTLNMEEAVVKQNLASLMEKSLIVVENVQISGQMVPRYFLDGLYDRMVDIWALEMAKKNQTQDQDLRSPDQAQKFKVVLSSIEKEFGRPLTPIENDKIMEWLEQLGFDADLVLEALKRTVLRGVYNLNYIDRILLEWKKSNIRTVHEVIAFENHKMNKNKKAVKKTIYPKKSMKNFDDLYEL</sequence>
<evidence type="ECO:0000259" key="2">
    <source>
        <dbReference type="Pfam" id="PF07261"/>
    </source>
</evidence>
<evidence type="ECO:0000313" key="4">
    <source>
        <dbReference type="EMBL" id="MCR6546340.1"/>
    </source>
</evidence>
<evidence type="ECO:0000259" key="3">
    <source>
        <dbReference type="Pfam" id="PF21984"/>
    </source>
</evidence>
<dbReference type="PANTHER" id="PTHR37293:SF6">
    <property type="entry name" value="DNA REPLICATION PROTEIN DNAD"/>
    <property type="match status" value="1"/>
</dbReference>
<dbReference type="InterPro" id="IPR006343">
    <property type="entry name" value="DnaB/C_C"/>
</dbReference>
<dbReference type="EMBL" id="JANPWE010000006">
    <property type="protein sequence ID" value="MCR6546340.1"/>
    <property type="molecule type" value="Genomic_DNA"/>
</dbReference>
<dbReference type="InterPro" id="IPR053843">
    <property type="entry name" value="DnaD_N"/>
</dbReference>
<dbReference type="InterPro" id="IPR053162">
    <property type="entry name" value="DnaD"/>
</dbReference>
<name>A0ABT1Y8D0_9FIRM</name>
<gene>
    <name evidence="4" type="ORF">NVS47_12600</name>
</gene>
<feature type="domain" description="DnaB/C C-terminal" evidence="2">
    <location>
        <begin position="140"/>
        <end position="211"/>
    </location>
</feature>
<dbReference type="Pfam" id="PF07261">
    <property type="entry name" value="DnaB_2"/>
    <property type="match status" value="1"/>
</dbReference>
<dbReference type="InterPro" id="IPR036388">
    <property type="entry name" value="WH-like_DNA-bd_sf"/>
</dbReference>
<dbReference type="Pfam" id="PF21984">
    <property type="entry name" value="DnaD_N"/>
    <property type="match status" value="1"/>
</dbReference>
<dbReference type="InterPro" id="IPR036390">
    <property type="entry name" value="WH_DNA-bd_sf"/>
</dbReference>
<dbReference type="SUPFAM" id="SSF46785">
    <property type="entry name" value="Winged helix' DNA-binding domain"/>
    <property type="match status" value="1"/>
</dbReference>
<evidence type="ECO:0000256" key="1">
    <source>
        <dbReference type="ARBA" id="ARBA00093462"/>
    </source>
</evidence>
<dbReference type="NCBIfam" id="TIGR01446">
    <property type="entry name" value="DnaD_dom"/>
    <property type="match status" value="1"/>
</dbReference>
<dbReference type="Proteomes" id="UP001524944">
    <property type="component" value="Unassembled WGS sequence"/>
</dbReference>
<proteinExistence type="inferred from homology"/>
<comment type="caution">
    <text evidence="4">The sequence shown here is derived from an EMBL/GenBank/DDBJ whole genome shotgun (WGS) entry which is preliminary data.</text>
</comment>
<evidence type="ECO:0000313" key="5">
    <source>
        <dbReference type="Proteomes" id="UP001524944"/>
    </source>
</evidence>
<dbReference type="Gene3D" id="1.10.10.10">
    <property type="entry name" value="Winged helix-like DNA-binding domain superfamily/Winged helix DNA-binding domain"/>
    <property type="match status" value="1"/>
</dbReference>
<feature type="domain" description="DnaD N-terminal" evidence="3">
    <location>
        <begin position="21"/>
        <end position="112"/>
    </location>
</feature>
<dbReference type="InterPro" id="IPR034829">
    <property type="entry name" value="DnaD-like_sf"/>
</dbReference>
<comment type="similarity">
    <text evidence="1">Belongs to the DnaB/DnaD family.</text>
</comment>
<organism evidence="4 5">
    <name type="scientific">Dehalobacterium formicoaceticum</name>
    <dbReference type="NCBI Taxonomy" id="51515"/>
    <lineage>
        <taxon>Bacteria</taxon>
        <taxon>Bacillati</taxon>
        <taxon>Bacillota</taxon>
        <taxon>Clostridia</taxon>
        <taxon>Eubacteriales</taxon>
        <taxon>Peptococcaceae</taxon>
        <taxon>Dehalobacterium</taxon>
    </lineage>
</organism>
<reference evidence="4 5" key="1">
    <citation type="submission" date="2022-08" db="EMBL/GenBank/DDBJ databases">
        <title>Proteogenomics of the novel Dehalobacterium formicoaceticum strain EZ94 highlights a key role of methyltransferases during anaerobic dichloromethane degradation.</title>
        <authorList>
            <person name="Wasmund K."/>
        </authorList>
    </citation>
    <scope>NUCLEOTIDE SEQUENCE [LARGE SCALE GENOMIC DNA]</scope>
    <source>
        <strain evidence="4 5">EZ94</strain>
    </source>
</reference>